<proteinExistence type="predicted"/>
<dbReference type="AlphaFoldDB" id="A0A0W0VBX3"/>
<reference evidence="1 2" key="1">
    <citation type="submission" date="2015-11" db="EMBL/GenBank/DDBJ databases">
        <title>Genomic analysis of 38 Legionella species identifies large and diverse effector repertoires.</title>
        <authorList>
            <person name="Burstein D."/>
            <person name="Amaro F."/>
            <person name="Zusman T."/>
            <person name="Lifshitz Z."/>
            <person name="Cohen O."/>
            <person name="Gilbert J.A."/>
            <person name="Pupko T."/>
            <person name="Shuman H.A."/>
            <person name="Segal G."/>
        </authorList>
    </citation>
    <scope>NUCLEOTIDE SEQUENCE [LARGE SCALE GENOMIC DNA]</scope>
    <source>
        <strain evidence="1 2">BL-540</strain>
    </source>
</reference>
<sequence length="470" mass="54790">MTIGPFWCPELDSWLRFITESDEVRVQISTRNPEENKLCRAWEDLPDKKGTWLLYFSHGPNDNSEAAYCLYENTLYYTEGETNRLTGNLELSRWAAQVWEPVNYNRLLKSIKNPQDVPFASYKKSEHADNPLVFSSLPILPEEISAFKQDILKKARQHARNNVESPLFNEAQLDFLYSQFSDELDEFSFDSFETSLDYLRALKEIISNREHSVHQKLNARAAATDFDREIFVATADHNTQEFIRTYNSDEQRRRRLYAEKKEYFFNLLIEEGKYLARELGIDIDFSSVLAVEEERRAEHVLVPFNRDAGIDYPPNSDLIEVGEFQFEELDRYADEQLMEDIELIDLRTAVANAQENYEKWYKKDNSCRNDRGPNGFFSWFRHGKTGQQFAAAFKNEVNTADKISAIASINEFLLAPKTAYHRHSFASFLLDELTKLKEFPWKSLKADATINRYSKAEVVELLNSGLSFHI</sequence>
<evidence type="ECO:0000313" key="1">
    <source>
        <dbReference type="EMBL" id="KTD17592.1"/>
    </source>
</evidence>
<dbReference type="PATRIC" id="fig|456.5.peg.2023"/>
<gene>
    <name evidence="1" type="ORF">Ljor_1898</name>
</gene>
<dbReference type="OrthoDB" id="5636019at2"/>
<name>A0A0W0VBX3_9GAMM</name>
<accession>A0A0W0VBX3</accession>
<evidence type="ECO:0000313" key="2">
    <source>
        <dbReference type="Proteomes" id="UP000055035"/>
    </source>
</evidence>
<keyword evidence="2" id="KW-1185">Reference proteome</keyword>
<dbReference type="Proteomes" id="UP000055035">
    <property type="component" value="Unassembled WGS sequence"/>
</dbReference>
<dbReference type="RefSeq" id="WP_058471334.1">
    <property type="nucleotide sequence ID" value="NZ_CAAAIC010000011.1"/>
</dbReference>
<protein>
    <submittedName>
        <fullName evidence="1">Uncharacterized protein</fullName>
    </submittedName>
</protein>
<dbReference type="STRING" id="456.Ljor_1898"/>
<dbReference type="EMBL" id="LNYJ01000011">
    <property type="protein sequence ID" value="KTD17592.1"/>
    <property type="molecule type" value="Genomic_DNA"/>
</dbReference>
<organism evidence="1 2">
    <name type="scientific">Legionella jordanis</name>
    <dbReference type="NCBI Taxonomy" id="456"/>
    <lineage>
        <taxon>Bacteria</taxon>
        <taxon>Pseudomonadati</taxon>
        <taxon>Pseudomonadota</taxon>
        <taxon>Gammaproteobacteria</taxon>
        <taxon>Legionellales</taxon>
        <taxon>Legionellaceae</taxon>
        <taxon>Legionella</taxon>
    </lineage>
</organism>
<comment type="caution">
    <text evidence="1">The sequence shown here is derived from an EMBL/GenBank/DDBJ whole genome shotgun (WGS) entry which is preliminary data.</text>
</comment>